<evidence type="ECO:0000256" key="1">
    <source>
        <dbReference type="SAM" id="SignalP"/>
    </source>
</evidence>
<dbReference type="Pfam" id="PF00078">
    <property type="entry name" value="RVT_1"/>
    <property type="match status" value="1"/>
</dbReference>
<evidence type="ECO:0000259" key="2">
    <source>
        <dbReference type="PROSITE" id="PS50878"/>
    </source>
</evidence>
<evidence type="ECO:0000313" key="3">
    <source>
        <dbReference type="EMBL" id="KAF5454906.1"/>
    </source>
</evidence>
<dbReference type="PANTHER" id="PTHR33116">
    <property type="entry name" value="REVERSE TRANSCRIPTASE ZINC-BINDING DOMAIN-CONTAINING PROTEIN-RELATED-RELATED"/>
    <property type="match status" value="1"/>
</dbReference>
<reference evidence="3" key="1">
    <citation type="submission" date="2015-10" db="EMBL/GenBank/DDBJ databases">
        <authorList>
            <person name="Martinez-Garcia P.J."/>
            <person name="Crepeau M.W."/>
            <person name="Puiu D."/>
            <person name="Gonzalez-Ibeas D."/>
            <person name="Whalen J."/>
            <person name="Stevens K."/>
            <person name="Paul R."/>
            <person name="Butterfield T."/>
            <person name="Britton M."/>
            <person name="Reagan R."/>
            <person name="Chakraborty S."/>
            <person name="Walawage S.L."/>
            <person name="Vasquez-Gross H.A."/>
            <person name="Cardeno C."/>
            <person name="Famula R."/>
            <person name="Pratt K."/>
            <person name="Kuruganti S."/>
            <person name="Aradhya M.K."/>
            <person name="Leslie C.A."/>
            <person name="Dandekar A.M."/>
            <person name="Salzberg S.L."/>
            <person name="Wegrzyn J.L."/>
            <person name="Langley C.H."/>
            <person name="Neale D.B."/>
        </authorList>
    </citation>
    <scope>NUCLEOTIDE SEQUENCE</scope>
    <source>
        <tissue evidence="3">Leaves</tissue>
    </source>
</reference>
<dbReference type="InterPro" id="IPR043502">
    <property type="entry name" value="DNA/RNA_pol_sf"/>
</dbReference>
<comment type="caution">
    <text evidence="3">The sequence shown here is derived from an EMBL/GenBank/DDBJ whole genome shotgun (WGS) entry which is preliminary data.</text>
</comment>
<feature type="domain" description="Reverse transcriptase" evidence="2">
    <location>
        <begin position="1"/>
        <end position="164"/>
    </location>
</feature>
<gene>
    <name evidence="3" type="ORF">F2P56_024537</name>
</gene>
<accession>A0A833T985</accession>
<sequence>MIRRLGFHSKVVQLLMMCVKSASFSVLINDTPTGHIVPTRGLRQGDSLSPYLFLMCIEGQVSLLKDVAVSQVVTGLQICRGPPRLNLLLFADDSVIFCVADVDTNRRLQVLLKQYEDASGQQINKEKTSMVFSRNVSEDKQKEIMDLWGSTQGHQYERYLGLPPMVGKSKNHAFADIKHKVWLKLQSWKESMFSQGGREILIKAIALAIPSYTMSCFKLPSKLCTDLEKLMARFGWGQKQEERKVHWVNWTKVCDSKYYGGLGFKELGNFNMASLAKQGCRLLQDKESLFIKSIVPNTSLKEICWMLLLV</sequence>
<dbReference type="SUPFAM" id="SSF56672">
    <property type="entry name" value="DNA/RNA polymerases"/>
    <property type="match status" value="1"/>
</dbReference>
<protein>
    <recommendedName>
        <fullName evidence="2">Reverse transcriptase domain-containing protein</fullName>
    </recommendedName>
</protein>
<feature type="chain" id="PRO_5032394003" description="Reverse transcriptase domain-containing protein" evidence="1">
    <location>
        <begin position="24"/>
        <end position="310"/>
    </location>
</feature>
<feature type="signal peptide" evidence="1">
    <location>
        <begin position="1"/>
        <end position="23"/>
    </location>
</feature>
<dbReference type="InterPro" id="IPR000477">
    <property type="entry name" value="RT_dom"/>
</dbReference>
<dbReference type="PROSITE" id="PS50878">
    <property type="entry name" value="RT_POL"/>
    <property type="match status" value="1"/>
</dbReference>
<dbReference type="AlphaFoldDB" id="A0A833T985"/>
<reference evidence="3" key="2">
    <citation type="submission" date="2020-03" db="EMBL/GenBank/DDBJ databases">
        <title>Walnut 2.0.</title>
        <authorList>
            <person name="Marrano A."/>
            <person name="Britton M."/>
            <person name="Zimin A.V."/>
            <person name="Zaini P.A."/>
            <person name="Workman R."/>
            <person name="Puiu D."/>
            <person name="Bianco L."/>
            <person name="Allen B.J."/>
            <person name="Troggio M."/>
            <person name="Leslie C.A."/>
            <person name="Timp W."/>
            <person name="Dendekar A."/>
            <person name="Salzberg S.L."/>
            <person name="Neale D.B."/>
        </authorList>
    </citation>
    <scope>NUCLEOTIDE SEQUENCE</scope>
    <source>
        <tissue evidence="3">Leaves</tissue>
    </source>
</reference>
<evidence type="ECO:0000313" key="4">
    <source>
        <dbReference type="Proteomes" id="UP000619265"/>
    </source>
</evidence>
<organism evidence="3 4">
    <name type="scientific">Juglans regia</name>
    <name type="common">English walnut</name>
    <dbReference type="NCBI Taxonomy" id="51240"/>
    <lineage>
        <taxon>Eukaryota</taxon>
        <taxon>Viridiplantae</taxon>
        <taxon>Streptophyta</taxon>
        <taxon>Embryophyta</taxon>
        <taxon>Tracheophyta</taxon>
        <taxon>Spermatophyta</taxon>
        <taxon>Magnoliopsida</taxon>
        <taxon>eudicotyledons</taxon>
        <taxon>Gunneridae</taxon>
        <taxon>Pentapetalae</taxon>
        <taxon>rosids</taxon>
        <taxon>fabids</taxon>
        <taxon>Fagales</taxon>
        <taxon>Juglandaceae</taxon>
        <taxon>Juglans</taxon>
    </lineage>
</organism>
<dbReference type="Gramene" id="Jr11_11330_p1">
    <property type="protein sequence ID" value="cds.Jr11_11330_p1"/>
    <property type="gene ID" value="Jr11_11330"/>
</dbReference>
<keyword evidence="1" id="KW-0732">Signal</keyword>
<dbReference type="Proteomes" id="UP000619265">
    <property type="component" value="Unassembled WGS sequence"/>
</dbReference>
<dbReference type="PANTHER" id="PTHR33116:SF86">
    <property type="entry name" value="REVERSE TRANSCRIPTASE DOMAIN-CONTAINING PROTEIN"/>
    <property type="match status" value="1"/>
</dbReference>
<name>A0A833T985_JUGRE</name>
<dbReference type="EMBL" id="LIHL02000011">
    <property type="protein sequence ID" value="KAF5454906.1"/>
    <property type="molecule type" value="Genomic_DNA"/>
</dbReference>
<proteinExistence type="predicted"/>